<evidence type="ECO:0000256" key="1">
    <source>
        <dbReference type="ARBA" id="ARBA00004123"/>
    </source>
</evidence>
<dbReference type="InterPro" id="IPR050877">
    <property type="entry name" value="EMX-VAX-Noto_Homeobox_TFs"/>
</dbReference>
<comment type="subcellular location">
    <subcellularLocation>
        <location evidence="1 5 6">Nucleus</location>
    </subcellularLocation>
</comment>
<dbReference type="PROSITE" id="PS00027">
    <property type="entry name" value="HOMEOBOX_1"/>
    <property type="match status" value="1"/>
</dbReference>
<dbReference type="CDD" id="cd00086">
    <property type="entry name" value="homeodomain"/>
    <property type="match status" value="1"/>
</dbReference>
<gene>
    <name evidence="9" type="ORF">CVLEPA_LOCUS5096</name>
</gene>
<dbReference type="InterPro" id="IPR009057">
    <property type="entry name" value="Homeodomain-like_sf"/>
</dbReference>
<dbReference type="SMART" id="SM00389">
    <property type="entry name" value="HOX"/>
    <property type="match status" value="1"/>
</dbReference>
<keyword evidence="2 5" id="KW-0238">DNA-binding</keyword>
<dbReference type="InterPro" id="IPR001356">
    <property type="entry name" value="HD"/>
</dbReference>
<dbReference type="EMBL" id="CAWYQH010000024">
    <property type="protein sequence ID" value="CAK8675523.1"/>
    <property type="molecule type" value="Genomic_DNA"/>
</dbReference>
<dbReference type="InterPro" id="IPR017970">
    <property type="entry name" value="Homeobox_CS"/>
</dbReference>
<keyword evidence="3 5" id="KW-0371">Homeobox</keyword>
<comment type="caution">
    <text evidence="9">The sequence shown here is derived from an EMBL/GenBank/DDBJ whole genome shotgun (WGS) entry which is preliminary data.</text>
</comment>
<feature type="compositionally biased region" description="Low complexity" evidence="7">
    <location>
        <begin position="85"/>
        <end position="97"/>
    </location>
</feature>
<dbReference type="SUPFAM" id="SSF46689">
    <property type="entry name" value="Homeodomain-like"/>
    <property type="match status" value="1"/>
</dbReference>
<proteinExistence type="predicted"/>
<reference evidence="9 10" key="1">
    <citation type="submission" date="2024-02" db="EMBL/GenBank/DDBJ databases">
        <authorList>
            <person name="Daric V."/>
            <person name="Darras S."/>
        </authorList>
    </citation>
    <scope>NUCLEOTIDE SEQUENCE [LARGE SCALE GENOMIC DNA]</scope>
</reference>
<feature type="compositionally biased region" description="Basic and acidic residues" evidence="7">
    <location>
        <begin position="104"/>
        <end position="120"/>
    </location>
</feature>
<feature type="DNA-binding region" description="Homeobox" evidence="5">
    <location>
        <begin position="305"/>
        <end position="364"/>
    </location>
</feature>
<sequence length="394" mass="44456">MLVQEEGNLNMSKSAAQNVSGSFSPGFVMAADPIGVKEATEGTPLSTQLTSRVDYDSTMDESIFSPSRSNSDSSFFQSFQPLSSSWSSGVASKSPSSDTSAIESESKTEEEQQEIKNKMESRSSLFTIDAILSKDSSKKHSEFRLKRPAELRREREVKISRPLPSSESYMLPVYGNVTNTSSAPPHQQGNLFANPVIQSVLPGRDSISTYQWTLHKTYMESYLQSNNPAHMMNPYLARNGFSYPMTTTVGWSYPTFPSLWTGFKTEIAGGPRNSFSHQDFRSPIQECPATGNVDGICRSPKSDKSKRMRTIFTSDQLDCLEREFEKQHYMVGNERYFLARQLNLNEAQVKIWFQNRRIKWRKERQQTGNNTMKPAPSKSNFSILCEKAASSDYR</sequence>
<evidence type="ECO:0000256" key="6">
    <source>
        <dbReference type="RuleBase" id="RU000682"/>
    </source>
</evidence>
<evidence type="ECO:0000256" key="2">
    <source>
        <dbReference type="ARBA" id="ARBA00023125"/>
    </source>
</evidence>
<name>A0ABP0F9N5_CLALP</name>
<dbReference type="PANTHER" id="PTHR24339:SF67">
    <property type="entry name" value="GNOT1 HOMEODOMAIN PROTEIN-RELATED"/>
    <property type="match status" value="1"/>
</dbReference>
<organism evidence="9 10">
    <name type="scientific">Clavelina lepadiformis</name>
    <name type="common">Light-bulb sea squirt</name>
    <name type="synonym">Ascidia lepadiformis</name>
    <dbReference type="NCBI Taxonomy" id="159417"/>
    <lineage>
        <taxon>Eukaryota</taxon>
        <taxon>Metazoa</taxon>
        <taxon>Chordata</taxon>
        <taxon>Tunicata</taxon>
        <taxon>Ascidiacea</taxon>
        <taxon>Aplousobranchia</taxon>
        <taxon>Clavelinidae</taxon>
        <taxon>Clavelina</taxon>
    </lineage>
</organism>
<evidence type="ECO:0000313" key="10">
    <source>
        <dbReference type="Proteomes" id="UP001642483"/>
    </source>
</evidence>
<dbReference type="PROSITE" id="PS50071">
    <property type="entry name" value="HOMEOBOX_2"/>
    <property type="match status" value="1"/>
</dbReference>
<accession>A0ABP0F9N5</accession>
<evidence type="ECO:0000313" key="9">
    <source>
        <dbReference type="EMBL" id="CAK8675523.1"/>
    </source>
</evidence>
<evidence type="ECO:0000256" key="4">
    <source>
        <dbReference type="ARBA" id="ARBA00023242"/>
    </source>
</evidence>
<dbReference type="Pfam" id="PF00046">
    <property type="entry name" value="Homeodomain"/>
    <property type="match status" value="1"/>
</dbReference>
<dbReference type="PANTHER" id="PTHR24339">
    <property type="entry name" value="HOMEOBOX PROTEIN EMX-RELATED"/>
    <property type="match status" value="1"/>
</dbReference>
<dbReference type="Gene3D" id="1.10.10.60">
    <property type="entry name" value="Homeodomain-like"/>
    <property type="match status" value="1"/>
</dbReference>
<feature type="domain" description="Homeobox" evidence="8">
    <location>
        <begin position="303"/>
        <end position="363"/>
    </location>
</feature>
<evidence type="ECO:0000256" key="5">
    <source>
        <dbReference type="PROSITE-ProRule" id="PRU00108"/>
    </source>
</evidence>
<keyword evidence="10" id="KW-1185">Reference proteome</keyword>
<evidence type="ECO:0000256" key="3">
    <source>
        <dbReference type="ARBA" id="ARBA00023155"/>
    </source>
</evidence>
<evidence type="ECO:0000259" key="8">
    <source>
        <dbReference type="PROSITE" id="PS50071"/>
    </source>
</evidence>
<protein>
    <recommendedName>
        <fullName evidence="8">Homeobox domain-containing protein</fullName>
    </recommendedName>
</protein>
<evidence type="ECO:0000256" key="7">
    <source>
        <dbReference type="SAM" id="MobiDB-lite"/>
    </source>
</evidence>
<keyword evidence="4 5" id="KW-0539">Nucleus</keyword>
<dbReference type="Proteomes" id="UP001642483">
    <property type="component" value="Unassembled WGS sequence"/>
</dbReference>
<feature type="region of interest" description="Disordered" evidence="7">
    <location>
        <begin position="85"/>
        <end position="120"/>
    </location>
</feature>